<feature type="transmembrane region" description="Helical" evidence="6">
    <location>
        <begin position="180"/>
        <end position="204"/>
    </location>
</feature>
<name>A0ABV0G6F1_9BURK</name>
<reference evidence="7 8" key="1">
    <citation type="submission" date="2024-05" db="EMBL/GenBank/DDBJ databases">
        <title>Roseateles sp. DJS-2-20 16S ribosomal RNA gene Genome sequencing and assembly.</title>
        <authorList>
            <person name="Woo H."/>
        </authorList>
    </citation>
    <scope>NUCLEOTIDE SEQUENCE [LARGE SCALE GENOMIC DNA]</scope>
    <source>
        <strain evidence="7 8">DJS-2-20</strain>
    </source>
</reference>
<feature type="transmembrane region" description="Helical" evidence="6">
    <location>
        <begin position="41"/>
        <end position="62"/>
    </location>
</feature>
<comment type="subcellular location">
    <subcellularLocation>
        <location evidence="1">Cell membrane</location>
        <topology evidence="1">Multi-pass membrane protein</topology>
    </subcellularLocation>
</comment>
<feature type="transmembrane region" description="Helical" evidence="6">
    <location>
        <begin position="154"/>
        <end position="174"/>
    </location>
</feature>
<keyword evidence="8" id="KW-1185">Reference proteome</keyword>
<organism evidence="7 8">
    <name type="scientific">Roseateles paludis</name>
    <dbReference type="NCBI Taxonomy" id="3145238"/>
    <lineage>
        <taxon>Bacteria</taxon>
        <taxon>Pseudomonadati</taxon>
        <taxon>Pseudomonadota</taxon>
        <taxon>Betaproteobacteria</taxon>
        <taxon>Burkholderiales</taxon>
        <taxon>Sphaerotilaceae</taxon>
        <taxon>Roseateles</taxon>
    </lineage>
</organism>
<keyword evidence="3 6" id="KW-0812">Transmembrane</keyword>
<feature type="transmembrane region" description="Helical" evidence="6">
    <location>
        <begin position="216"/>
        <end position="234"/>
    </location>
</feature>
<dbReference type="InterPro" id="IPR050833">
    <property type="entry name" value="Poly_Biosynth_Transport"/>
</dbReference>
<evidence type="ECO:0000256" key="5">
    <source>
        <dbReference type="ARBA" id="ARBA00023136"/>
    </source>
</evidence>
<sequence>MKLAGPTLLNLIGLGLPMLLGLALIPSLLLGLGGSRFGVLALLWTVAAYFGLFDFGLSRALTQAVARCRAAGDAAAARGVARVGLWVLGLGGVVLGLVLAAVAPWVVGSWQQVPEPDRAILALRVLALGLPGFILSSGYRGVLEGAQAFKALNLLRLPMGAWTFLGPWLALQIWGPDLVAVAWMLMAGRWLACLAHAAVVARVLGRGPVTPPDARGLLVASGWLSVVAGVNPLVAAADRFILGALASAHAVAQYVTPQELVTKLSVLPAALTSALLPQWVQAGPVGAKQALLRALRPLLYLVLPPLLVLAMVAEPFLQWWLRAAFEPGIVPVLQVLCVGVGLNALGYLPSTWLQACGDFRSLAWVQLALLPPYVLLMWWLCQRHGALGAAASWTLRMGADAAWLWLRALRTQPAPSEAQP</sequence>
<feature type="transmembrane region" description="Helical" evidence="6">
    <location>
        <begin position="83"/>
        <end position="107"/>
    </location>
</feature>
<keyword evidence="5 6" id="KW-0472">Membrane</keyword>
<evidence type="ECO:0000256" key="3">
    <source>
        <dbReference type="ARBA" id="ARBA00022692"/>
    </source>
</evidence>
<dbReference type="RefSeq" id="WP_347706120.1">
    <property type="nucleotide sequence ID" value="NZ_JBDPZD010000006.1"/>
</dbReference>
<keyword evidence="4 6" id="KW-1133">Transmembrane helix</keyword>
<gene>
    <name evidence="7" type="ORF">ABDJ85_17705</name>
</gene>
<dbReference type="PANTHER" id="PTHR30250">
    <property type="entry name" value="PST FAMILY PREDICTED COLANIC ACID TRANSPORTER"/>
    <property type="match status" value="1"/>
</dbReference>
<evidence type="ECO:0000256" key="4">
    <source>
        <dbReference type="ARBA" id="ARBA00022989"/>
    </source>
</evidence>
<protein>
    <submittedName>
        <fullName evidence="7">Oligosaccharide flippase family protein</fullName>
    </submittedName>
</protein>
<dbReference type="PANTHER" id="PTHR30250:SF26">
    <property type="entry name" value="PSMA PROTEIN"/>
    <property type="match status" value="1"/>
</dbReference>
<dbReference type="Proteomes" id="UP001495147">
    <property type="component" value="Unassembled WGS sequence"/>
</dbReference>
<keyword evidence="2" id="KW-1003">Cell membrane</keyword>
<evidence type="ECO:0000313" key="7">
    <source>
        <dbReference type="EMBL" id="MEO3693310.1"/>
    </source>
</evidence>
<feature type="transmembrane region" description="Helical" evidence="6">
    <location>
        <begin position="7"/>
        <end position="29"/>
    </location>
</feature>
<dbReference type="InterPro" id="IPR002797">
    <property type="entry name" value="Polysacc_synth"/>
</dbReference>
<evidence type="ECO:0000313" key="8">
    <source>
        <dbReference type="Proteomes" id="UP001495147"/>
    </source>
</evidence>
<evidence type="ECO:0000256" key="1">
    <source>
        <dbReference type="ARBA" id="ARBA00004651"/>
    </source>
</evidence>
<proteinExistence type="predicted"/>
<evidence type="ECO:0000256" key="6">
    <source>
        <dbReference type="SAM" id="Phobius"/>
    </source>
</evidence>
<accession>A0ABV0G6F1</accession>
<feature type="transmembrane region" description="Helical" evidence="6">
    <location>
        <begin position="361"/>
        <end position="380"/>
    </location>
</feature>
<evidence type="ECO:0000256" key="2">
    <source>
        <dbReference type="ARBA" id="ARBA00022475"/>
    </source>
</evidence>
<feature type="transmembrane region" description="Helical" evidence="6">
    <location>
        <begin position="119"/>
        <end position="142"/>
    </location>
</feature>
<comment type="caution">
    <text evidence="7">The sequence shown here is derived from an EMBL/GenBank/DDBJ whole genome shotgun (WGS) entry which is preliminary data.</text>
</comment>
<feature type="transmembrane region" description="Helical" evidence="6">
    <location>
        <begin position="329"/>
        <end position="349"/>
    </location>
</feature>
<feature type="transmembrane region" description="Helical" evidence="6">
    <location>
        <begin position="298"/>
        <end position="317"/>
    </location>
</feature>
<dbReference type="EMBL" id="JBDPZD010000006">
    <property type="protein sequence ID" value="MEO3693310.1"/>
    <property type="molecule type" value="Genomic_DNA"/>
</dbReference>
<dbReference type="Pfam" id="PF01943">
    <property type="entry name" value="Polysacc_synt"/>
    <property type="match status" value="1"/>
</dbReference>